<keyword evidence="1" id="KW-1133">Transmembrane helix</keyword>
<gene>
    <name evidence="2" type="ORF">PVBG_04514</name>
</gene>
<evidence type="ECO:0000313" key="2">
    <source>
        <dbReference type="EMBL" id="KMZ86856.1"/>
    </source>
</evidence>
<name>A0A0J9SVK0_PLAV1</name>
<evidence type="ECO:0008006" key="4">
    <source>
        <dbReference type="Google" id="ProtNLM"/>
    </source>
</evidence>
<keyword evidence="1" id="KW-0812">Transmembrane</keyword>
<proteinExistence type="predicted"/>
<evidence type="ECO:0000313" key="3">
    <source>
        <dbReference type="Proteomes" id="UP000053327"/>
    </source>
</evidence>
<dbReference type="AlphaFoldDB" id="A0A0J9SVK0"/>
<dbReference type="EMBL" id="KQ234816">
    <property type="protein sequence ID" value="KMZ86856.1"/>
    <property type="molecule type" value="Genomic_DNA"/>
</dbReference>
<organism evidence="2 3">
    <name type="scientific">Plasmodium vivax (strain Brazil I)</name>
    <dbReference type="NCBI Taxonomy" id="1033975"/>
    <lineage>
        <taxon>Eukaryota</taxon>
        <taxon>Sar</taxon>
        <taxon>Alveolata</taxon>
        <taxon>Apicomplexa</taxon>
        <taxon>Aconoidasida</taxon>
        <taxon>Haemosporida</taxon>
        <taxon>Plasmodiidae</taxon>
        <taxon>Plasmodium</taxon>
        <taxon>Plasmodium (Plasmodium)</taxon>
    </lineage>
</organism>
<dbReference type="Proteomes" id="UP000053327">
    <property type="component" value="Unassembled WGS sequence"/>
</dbReference>
<protein>
    <recommendedName>
        <fullName evidence="4">PIR Superfamily Protein</fullName>
    </recommendedName>
</protein>
<feature type="transmembrane region" description="Helical" evidence="1">
    <location>
        <begin position="218"/>
        <end position="240"/>
    </location>
</feature>
<evidence type="ECO:0000256" key="1">
    <source>
        <dbReference type="SAM" id="Phobius"/>
    </source>
</evidence>
<sequence>MQKNAYPQYFNYDLNDVRTQFYKISDEYISEIKKIKDPILRHVALYLVENYEEIKDYFSKDKKWANNLACKLLNRWLDQKKAFFTFSENCKENLNSWTQYIDPIWNKLESNNTQTGCPRKEIFAKNVYIPKEFPPTCYKHVPNNYNCTQPLRKNAKLSESTCSKIEKDCNRCVEKGYIVLSAPLLQTDIPETCSITDTTVDYSSLHTGIYCKECPSEIMTIAISVCVTFFGTFFILFFLYKVN</sequence>
<dbReference type="OrthoDB" id="381466at2759"/>
<keyword evidence="1" id="KW-0472">Membrane</keyword>
<accession>A0A0J9SVK0</accession>
<reference evidence="2 3" key="1">
    <citation type="submission" date="2011-08" db="EMBL/GenBank/DDBJ databases">
        <title>The Genome Sequence of Plasmodium vivax Brazil I.</title>
        <authorList>
            <consortium name="The Broad Institute Genome Sequencing Platform"/>
            <consortium name="The Broad Institute Genome Sequencing Center for Infectious Disease"/>
            <person name="Neafsey D."/>
            <person name="Carlton J."/>
            <person name="Barnwell J."/>
            <person name="Collins W."/>
            <person name="Escalante A."/>
            <person name="Mullikin J."/>
            <person name="Saul A."/>
            <person name="Guigo R."/>
            <person name="Camara F."/>
            <person name="Young S.K."/>
            <person name="Zeng Q."/>
            <person name="Gargeya S."/>
            <person name="Fitzgerald M."/>
            <person name="Haas B."/>
            <person name="Abouelleil A."/>
            <person name="Alvarado L."/>
            <person name="Arachchi H.M."/>
            <person name="Berlin A."/>
            <person name="Brown A."/>
            <person name="Chapman S.B."/>
            <person name="Chen Z."/>
            <person name="Dunbar C."/>
            <person name="Freedman E."/>
            <person name="Gearin G."/>
            <person name="Gellesch M."/>
            <person name="Goldberg J."/>
            <person name="Griggs A."/>
            <person name="Gujja S."/>
            <person name="Heiman D."/>
            <person name="Howarth C."/>
            <person name="Larson L."/>
            <person name="Lui A."/>
            <person name="MacDonald P.J.P."/>
            <person name="Montmayeur A."/>
            <person name="Murphy C."/>
            <person name="Neiman D."/>
            <person name="Pearson M."/>
            <person name="Priest M."/>
            <person name="Roberts A."/>
            <person name="Saif S."/>
            <person name="Shea T."/>
            <person name="Shenoy N."/>
            <person name="Sisk P."/>
            <person name="Stolte C."/>
            <person name="Sykes S."/>
            <person name="Wortman J."/>
            <person name="Nusbaum C."/>
            <person name="Birren B."/>
        </authorList>
    </citation>
    <scope>NUCLEOTIDE SEQUENCE [LARGE SCALE GENOMIC DNA]</scope>
    <source>
        <strain evidence="2 3">Brazil I</strain>
    </source>
</reference>